<dbReference type="PANTHER" id="PTHR48111">
    <property type="entry name" value="REGULATOR OF RPOS"/>
    <property type="match status" value="1"/>
</dbReference>
<dbReference type="GO" id="GO:0005829">
    <property type="term" value="C:cytosol"/>
    <property type="evidence" value="ECO:0007669"/>
    <property type="project" value="TreeGrafter"/>
</dbReference>
<accession>F3YBQ6</accession>
<dbReference type="SUPFAM" id="SSF52172">
    <property type="entry name" value="CheY-like"/>
    <property type="match status" value="1"/>
</dbReference>
<dbReference type="InterPro" id="IPR001789">
    <property type="entry name" value="Sig_transdc_resp-reg_receiver"/>
</dbReference>
<dbReference type="STRING" id="940190.MPTP_1505"/>
<evidence type="ECO:0000256" key="2">
    <source>
        <dbReference type="ARBA" id="ARBA00023012"/>
    </source>
</evidence>
<reference evidence="8 9" key="1">
    <citation type="journal article" date="2011" name="J. Bacteriol.">
        <title>Complete genome sequence of Melissococcus plutonius ATCC 35311.</title>
        <authorList>
            <person name="Okumura K."/>
            <person name="Arai R."/>
            <person name="Okura M."/>
            <person name="Kirikae T."/>
            <person name="Takamatsu D."/>
            <person name="Osaki M."/>
            <person name="Miyoshi-Akiyama T."/>
        </authorList>
    </citation>
    <scope>NUCLEOTIDE SEQUENCE [LARGE SCALE GENOMIC DNA]</scope>
    <source>
        <strain evidence="9">ATCC 35311 / CIP 104052 / LMG 20360 / NCIMB 702443</strain>
    </source>
</reference>
<organism evidence="8 9">
    <name type="scientific">Melissococcus plutonius (strain ATCC 35311 / DSM 29964 / CIP 104052 / LMG 20360 / NCIMB 702443)</name>
    <dbReference type="NCBI Taxonomy" id="940190"/>
    <lineage>
        <taxon>Bacteria</taxon>
        <taxon>Bacillati</taxon>
        <taxon>Bacillota</taxon>
        <taxon>Bacilli</taxon>
        <taxon>Lactobacillales</taxon>
        <taxon>Enterococcaceae</taxon>
        <taxon>Melissococcus</taxon>
    </lineage>
</organism>
<name>F3YBQ6_MELPT</name>
<dbReference type="Gene3D" id="3.40.50.2300">
    <property type="match status" value="1"/>
</dbReference>
<keyword evidence="5" id="KW-0804">Transcription</keyword>
<dbReference type="Proteomes" id="UP000008456">
    <property type="component" value="Chromosome"/>
</dbReference>
<evidence type="ECO:0000256" key="3">
    <source>
        <dbReference type="ARBA" id="ARBA00023015"/>
    </source>
</evidence>
<dbReference type="PROSITE" id="PS50110">
    <property type="entry name" value="RESPONSE_REGULATORY"/>
    <property type="match status" value="1"/>
</dbReference>
<dbReference type="PANTHER" id="PTHR48111:SF40">
    <property type="entry name" value="PHOSPHATE REGULON TRANSCRIPTIONAL REGULATORY PROTEIN PHOB"/>
    <property type="match status" value="1"/>
</dbReference>
<dbReference type="GO" id="GO:0000156">
    <property type="term" value="F:phosphorelay response regulator activity"/>
    <property type="evidence" value="ECO:0007669"/>
    <property type="project" value="TreeGrafter"/>
</dbReference>
<dbReference type="OrthoDB" id="9790442at2"/>
<dbReference type="HOGENOM" id="CLU_000445_30_3_9"/>
<dbReference type="Pfam" id="PF00072">
    <property type="entry name" value="Response_reg"/>
    <property type="match status" value="1"/>
</dbReference>
<dbReference type="GO" id="GO:0032993">
    <property type="term" value="C:protein-DNA complex"/>
    <property type="evidence" value="ECO:0007669"/>
    <property type="project" value="TreeGrafter"/>
</dbReference>
<dbReference type="InterPro" id="IPR011006">
    <property type="entry name" value="CheY-like_superfamily"/>
</dbReference>
<dbReference type="KEGG" id="mps:MPTP_1505"/>
<reference key="2">
    <citation type="submission" date="2011-04" db="EMBL/GenBank/DDBJ databases">
        <title>Whole genome sequence of Melissococcus plutonius ATCC 35311.</title>
        <authorList>
            <person name="Okumura K."/>
            <person name="Arai R."/>
            <person name="Osaki M."/>
            <person name="Okura M."/>
            <person name="Kirikae T."/>
            <person name="Takamatsu D."/>
            <person name="Akiyama T."/>
        </authorList>
    </citation>
    <scope>NUCLEOTIDE SEQUENCE</scope>
    <source>
        <strain>ATCC 35311</strain>
    </source>
</reference>
<dbReference type="Gene3D" id="6.10.250.690">
    <property type="match status" value="1"/>
</dbReference>
<sequence>MINIIYVDDDLQITKLVKQYLELNDYKVTIVHSFEEPNHIALSFFNLMLLDVMLPNINGIDICKKIRDSISYPIIFISALGLDEDIIAGLESGGDDYIIKPFSLKQLKVKIDSHIRRENRSNVPRKMICTQNIMLNKEKKTGDGSWYYCNFS</sequence>
<dbReference type="AlphaFoldDB" id="F3YBQ6"/>
<evidence type="ECO:0000256" key="5">
    <source>
        <dbReference type="ARBA" id="ARBA00023163"/>
    </source>
</evidence>
<evidence type="ECO:0000256" key="4">
    <source>
        <dbReference type="ARBA" id="ARBA00023125"/>
    </source>
</evidence>
<keyword evidence="3" id="KW-0805">Transcription regulation</keyword>
<dbReference type="InterPro" id="IPR039420">
    <property type="entry name" value="WalR-like"/>
</dbReference>
<keyword evidence="1 6" id="KW-0597">Phosphoprotein</keyword>
<keyword evidence="4" id="KW-0238">DNA-binding</keyword>
<proteinExistence type="predicted"/>
<evidence type="ECO:0000256" key="1">
    <source>
        <dbReference type="ARBA" id="ARBA00022553"/>
    </source>
</evidence>
<feature type="domain" description="Response regulatory" evidence="7">
    <location>
        <begin position="3"/>
        <end position="115"/>
    </location>
</feature>
<dbReference type="GO" id="GO:0006355">
    <property type="term" value="P:regulation of DNA-templated transcription"/>
    <property type="evidence" value="ECO:0007669"/>
    <property type="project" value="TreeGrafter"/>
</dbReference>
<dbReference type="EMBL" id="AP012200">
    <property type="protein sequence ID" value="BAK21934.1"/>
    <property type="molecule type" value="Genomic_DNA"/>
</dbReference>
<gene>
    <name evidence="8" type="ordered locus">MPTP_1505</name>
</gene>
<feature type="modified residue" description="4-aspartylphosphate" evidence="6">
    <location>
        <position position="51"/>
    </location>
</feature>
<dbReference type="GO" id="GO:0000976">
    <property type="term" value="F:transcription cis-regulatory region binding"/>
    <property type="evidence" value="ECO:0007669"/>
    <property type="project" value="TreeGrafter"/>
</dbReference>
<keyword evidence="9" id="KW-1185">Reference proteome</keyword>
<dbReference type="CDD" id="cd17574">
    <property type="entry name" value="REC_OmpR"/>
    <property type="match status" value="1"/>
</dbReference>
<evidence type="ECO:0000259" key="7">
    <source>
        <dbReference type="PROSITE" id="PS50110"/>
    </source>
</evidence>
<keyword evidence="2" id="KW-0902">Two-component regulatory system</keyword>
<evidence type="ECO:0000256" key="6">
    <source>
        <dbReference type="PROSITE-ProRule" id="PRU00169"/>
    </source>
</evidence>
<evidence type="ECO:0000313" key="9">
    <source>
        <dbReference type="Proteomes" id="UP000008456"/>
    </source>
</evidence>
<dbReference type="SMART" id="SM00448">
    <property type="entry name" value="REC"/>
    <property type="match status" value="1"/>
</dbReference>
<protein>
    <submittedName>
        <fullName evidence="8">Nisin biosynthesis regulatory protein NisR</fullName>
    </submittedName>
</protein>
<evidence type="ECO:0000313" key="8">
    <source>
        <dbReference type="EMBL" id="BAK21934.1"/>
    </source>
</evidence>
<dbReference type="RefSeq" id="WP_013774370.1">
    <property type="nucleotide sequence ID" value="NC_015516.1"/>
</dbReference>